<evidence type="ECO:0000313" key="3">
    <source>
        <dbReference type="EMBL" id="MBB3763653.1"/>
    </source>
</evidence>
<evidence type="ECO:0000256" key="1">
    <source>
        <dbReference type="SAM" id="Coils"/>
    </source>
</evidence>
<name>A0A839Z1P9_9SPHN</name>
<sequence length="81" mass="9226">MNVFEMVVAIVLIVMCTVTMMVRAKYAQRRAVSSDAAGSASSNLALEKEVEQLRDRVKVLERIAVEKEDTLTREIEQLRER</sequence>
<gene>
    <name evidence="3" type="ORF">FHS50_000676</name>
</gene>
<evidence type="ECO:0000313" key="4">
    <source>
        <dbReference type="Proteomes" id="UP000578569"/>
    </source>
</evidence>
<dbReference type="AlphaFoldDB" id="A0A839Z1P9"/>
<feature type="transmembrane region" description="Helical" evidence="2">
    <location>
        <begin position="6"/>
        <end position="24"/>
    </location>
</feature>
<keyword evidence="2" id="KW-0472">Membrane</keyword>
<comment type="caution">
    <text evidence="3">The sequence shown here is derived from an EMBL/GenBank/DDBJ whole genome shotgun (WGS) entry which is preliminary data.</text>
</comment>
<keyword evidence="4" id="KW-1185">Reference proteome</keyword>
<organism evidence="3 4">
    <name type="scientific">Sphingomicrobium lutaoense</name>
    <dbReference type="NCBI Taxonomy" id="515949"/>
    <lineage>
        <taxon>Bacteria</taxon>
        <taxon>Pseudomonadati</taxon>
        <taxon>Pseudomonadota</taxon>
        <taxon>Alphaproteobacteria</taxon>
        <taxon>Sphingomonadales</taxon>
        <taxon>Sphingomonadaceae</taxon>
        <taxon>Sphingomicrobium</taxon>
    </lineage>
</organism>
<feature type="coiled-coil region" evidence="1">
    <location>
        <begin position="43"/>
        <end position="81"/>
    </location>
</feature>
<dbReference type="RefSeq" id="WP_183932980.1">
    <property type="nucleotide sequence ID" value="NZ_JACICF010000001.1"/>
</dbReference>
<reference evidence="3 4" key="1">
    <citation type="submission" date="2020-08" db="EMBL/GenBank/DDBJ databases">
        <title>Genomic Encyclopedia of Type Strains, Phase IV (KMG-IV): sequencing the most valuable type-strain genomes for metagenomic binning, comparative biology and taxonomic classification.</title>
        <authorList>
            <person name="Goeker M."/>
        </authorList>
    </citation>
    <scope>NUCLEOTIDE SEQUENCE [LARGE SCALE GENOMIC DNA]</scope>
    <source>
        <strain evidence="3 4">DSM 24194</strain>
    </source>
</reference>
<keyword evidence="2" id="KW-1133">Transmembrane helix</keyword>
<dbReference type="Proteomes" id="UP000578569">
    <property type="component" value="Unassembled WGS sequence"/>
</dbReference>
<keyword evidence="2" id="KW-0812">Transmembrane</keyword>
<protein>
    <submittedName>
        <fullName evidence="3">Putative membrane protein</fullName>
    </submittedName>
</protein>
<evidence type="ECO:0000256" key="2">
    <source>
        <dbReference type="SAM" id="Phobius"/>
    </source>
</evidence>
<keyword evidence="1" id="KW-0175">Coiled coil</keyword>
<proteinExistence type="predicted"/>
<accession>A0A839Z1P9</accession>
<dbReference type="EMBL" id="JACICF010000001">
    <property type="protein sequence ID" value="MBB3763653.1"/>
    <property type="molecule type" value="Genomic_DNA"/>
</dbReference>